<accession>A0A973WPB9</accession>
<gene>
    <name evidence="2" type="ORF">HU230_23385</name>
</gene>
<feature type="region of interest" description="Disordered" evidence="1">
    <location>
        <begin position="42"/>
        <end position="61"/>
    </location>
</feature>
<sequence>MKKLNAEPDFVARRSAQQWTPAQREAKRAEMIARNADPAFRAKQLASIPTRRPRRITAADHTHPLVRGLFREMADQQASRKRVARSAGVSAFALSGWRSAHMPMLDTIDAALGVLGFELAIVPIGTRDQYGFPQKKTRTTEGVQS</sequence>
<comment type="caution">
    <text evidence="2">The sequence shown here is derived from an EMBL/GenBank/DDBJ whole genome shotgun (WGS) entry which is preliminary data.</text>
</comment>
<feature type="region of interest" description="Disordered" evidence="1">
    <location>
        <begin position="1"/>
        <end position="27"/>
    </location>
</feature>
<reference evidence="2" key="1">
    <citation type="submission" date="2020-06" db="EMBL/GenBank/DDBJ databases">
        <title>Whole Genome Sequence of Bradyrhizobium sp. Strain 66S1MB.</title>
        <authorList>
            <person name="Bromfield E."/>
            <person name="Cloutier S."/>
        </authorList>
    </citation>
    <scope>NUCLEOTIDE SEQUENCE</scope>
    <source>
        <strain evidence="2">66S1MB</strain>
    </source>
</reference>
<proteinExistence type="predicted"/>
<protein>
    <submittedName>
        <fullName evidence="2">Uncharacterized protein</fullName>
    </submittedName>
</protein>
<dbReference type="AlphaFoldDB" id="A0A973WPB9"/>
<feature type="compositionally biased region" description="Basic and acidic residues" evidence="1">
    <location>
        <begin position="1"/>
        <end position="12"/>
    </location>
</feature>
<evidence type="ECO:0000313" key="2">
    <source>
        <dbReference type="EMBL" id="NVL08648.1"/>
    </source>
</evidence>
<dbReference type="EMBL" id="JABWSX010000001">
    <property type="protein sequence ID" value="NVL08648.1"/>
    <property type="molecule type" value="Genomic_DNA"/>
</dbReference>
<evidence type="ECO:0000256" key="1">
    <source>
        <dbReference type="SAM" id="MobiDB-lite"/>
    </source>
</evidence>
<organism evidence="2">
    <name type="scientific">Bradyrhizobium quebecense</name>
    <dbReference type="NCBI Taxonomy" id="2748629"/>
    <lineage>
        <taxon>Bacteria</taxon>
        <taxon>Pseudomonadati</taxon>
        <taxon>Pseudomonadota</taxon>
        <taxon>Alphaproteobacteria</taxon>
        <taxon>Hyphomicrobiales</taxon>
        <taxon>Nitrobacteraceae</taxon>
        <taxon>Bradyrhizobium</taxon>
    </lineage>
</organism>
<name>A0A973WPB9_9BRAD</name>
<dbReference type="RefSeq" id="WP_176532131.1">
    <property type="nucleotide sequence ID" value="NZ_CP088022.1"/>
</dbReference>